<dbReference type="KEGG" id="vg:79993437"/>
<evidence type="ECO:0000313" key="2">
    <source>
        <dbReference type="Proteomes" id="UP000260138"/>
    </source>
</evidence>
<keyword evidence="2" id="KW-1185">Reference proteome</keyword>
<evidence type="ECO:0000313" key="1">
    <source>
        <dbReference type="EMBL" id="AXH43820.1"/>
    </source>
</evidence>
<accession>A0A345KLB8</accession>
<dbReference type="EMBL" id="MH450115">
    <property type="protein sequence ID" value="AXH43820.1"/>
    <property type="molecule type" value="Genomic_DNA"/>
</dbReference>
<dbReference type="GeneID" id="79993437"/>
<gene>
    <name evidence="1" type="primary">75</name>
    <name evidence="1" type="ORF">SEA_BREYLOR17_75</name>
</gene>
<dbReference type="Proteomes" id="UP000260138">
    <property type="component" value="Segment"/>
</dbReference>
<organism evidence="1 2">
    <name type="scientific">Arthrobacter phage Breylor17</name>
    <dbReference type="NCBI Taxonomy" id="2250409"/>
    <lineage>
        <taxon>Viruses</taxon>
        <taxon>Duplodnaviria</taxon>
        <taxon>Heunggongvirae</taxon>
        <taxon>Uroviricota</taxon>
        <taxon>Caudoviricetes</taxon>
        <taxon>Gordonvirus</taxon>
        <taxon>Gordonvirus breylor17</taxon>
    </lineage>
</organism>
<proteinExistence type="predicted"/>
<reference evidence="1 2" key="1">
    <citation type="submission" date="2018-06" db="EMBL/GenBank/DDBJ databases">
        <authorList>
            <person name="Buckel R.L."/>
            <person name="Fomich M.L."/>
            <person name="Krishna A.V."/>
            <person name="Lan D."/>
            <person name="Mackey A.I."/>
            <person name="Ball S.L."/>
            <person name="Breitenberger C.A."/>
            <person name="Daniels C.J."/>
            <person name="Garlena R.A."/>
            <person name="Russell D.A."/>
            <person name="Pope W.H."/>
            <person name="Jacobs-Sera D."/>
            <person name="Hatfull G.F."/>
        </authorList>
    </citation>
    <scope>NUCLEOTIDE SEQUENCE [LARGE SCALE GENOMIC DNA]</scope>
</reference>
<sequence>MTESDFHAILTEPIKDLSDGIDEQILAVFGSRENFETYKDLFVIEQLPTKFSTEEGPDPILITYRAETEVRIRPKTLAELEADEHIGCKHCNKPVLFVGTKAKGFDTDYTHANHIRRCDPKLSGKPYGLEADL</sequence>
<protein>
    <submittedName>
        <fullName evidence="1">Uncharacterized protein</fullName>
    </submittedName>
</protein>
<name>A0A345KLB8_9CAUD</name>
<dbReference type="RefSeq" id="YP_010750090.1">
    <property type="nucleotide sequence ID" value="NC_073329.1"/>
</dbReference>